<dbReference type="Proteomes" id="UP000002037">
    <property type="component" value="Unassembled WGS sequence"/>
</dbReference>
<accession>C5M2B9</accession>
<organism evidence="1 2">
    <name type="scientific">Candida tropicalis (strain ATCC MYA-3404 / T1)</name>
    <name type="common">Yeast</name>
    <dbReference type="NCBI Taxonomy" id="294747"/>
    <lineage>
        <taxon>Eukaryota</taxon>
        <taxon>Fungi</taxon>
        <taxon>Dikarya</taxon>
        <taxon>Ascomycota</taxon>
        <taxon>Saccharomycotina</taxon>
        <taxon>Pichiomycetes</taxon>
        <taxon>Debaryomycetaceae</taxon>
        <taxon>Candida/Lodderomyces clade</taxon>
        <taxon>Candida</taxon>
    </lineage>
</organism>
<sequence>MDCTTNNKLNKDINNNNNSLINNNLNNNNNKINILNNSNNNNKLQFSNKSLSNNMITTINSNNNIHNKSLNQVLNLVDTQDLITVDIINKLLSSHLQSLTTLLHWVDSSVLVVDMDNMLNKSDLSIHLIVQLLINLLYNNNKSSSSH</sequence>
<dbReference type="HOGENOM" id="CLU_1767812_0_0_1"/>
<evidence type="ECO:0000313" key="2">
    <source>
        <dbReference type="Proteomes" id="UP000002037"/>
    </source>
</evidence>
<dbReference type="AlphaFoldDB" id="C5M2B9"/>
<dbReference type="EMBL" id="GG692395">
    <property type="protein sequence ID" value="EER35468.1"/>
    <property type="molecule type" value="Genomic_DNA"/>
</dbReference>
<reference evidence="1 2" key="1">
    <citation type="journal article" date="2009" name="Nature">
        <title>Evolution of pathogenicity and sexual reproduction in eight Candida genomes.</title>
        <authorList>
            <person name="Butler G."/>
            <person name="Rasmussen M.D."/>
            <person name="Lin M.F."/>
            <person name="Santos M.A."/>
            <person name="Sakthikumar S."/>
            <person name="Munro C.A."/>
            <person name="Rheinbay E."/>
            <person name="Grabherr M."/>
            <person name="Forche A."/>
            <person name="Reedy J.L."/>
            <person name="Agrafioti I."/>
            <person name="Arnaud M.B."/>
            <person name="Bates S."/>
            <person name="Brown A.J."/>
            <person name="Brunke S."/>
            <person name="Costanzo M.C."/>
            <person name="Fitzpatrick D.A."/>
            <person name="de Groot P.W."/>
            <person name="Harris D."/>
            <person name="Hoyer L.L."/>
            <person name="Hube B."/>
            <person name="Klis F.M."/>
            <person name="Kodira C."/>
            <person name="Lennard N."/>
            <person name="Logue M.E."/>
            <person name="Martin R."/>
            <person name="Neiman A.M."/>
            <person name="Nikolaou E."/>
            <person name="Quail M.A."/>
            <person name="Quinn J."/>
            <person name="Santos M.C."/>
            <person name="Schmitzberger F.F."/>
            <person name="Sherlock G."/>
            <person name="Shah P."/>
            <person name="Silverstein K.A."/>
            <person name="Skrzypek M.S."/>
            <person name="Soll D."/>
            <person name="Staggs R."/>
            <person name="Stansfield I."/>
            <person name="Stumpf M.P."/>
            <person name="Sudbery P.E."/>
            <person name="Srikantha T."/>
            <person name="Zeng Q."/>
            <person name="Berman J."/>
            <person name="Berriman M."/>
            <person name="Heitman J."/>
            <person name="Gow N.A."/>
            <person name="Lorenz M.C."/>
            <person name="Birren B.W."/>
            <person name="Kellis M."/>
            <person name="Cuomo C.A."/>
        </authorList>
    </citation>
    <scope>NUCLEOTIDE SEQUENCE [LARGE SCALE GENOMIC DNA]</scope>
    <source>
        <strain evidence="2">ATCC MYA-3404 / T1</strain>
    </source>
</reference>
<evidence type="ECO:0000313" key="1">
    <source>
        <dbReference type="EMBL" id="EER35468.1"/>
    </source>
</evidence>
<protein>
    <submittedName>
        <fullName evidence="1">Uncharacterized protein</fullName>
    </submittedName>
</protein>
<gene>
    <name evidence="1" type="ORF">CTRG_00208</name>
</gene>
<proteinExistence type="predicted"/>
<name>C5M2B9_CANTT</name>
<keyword evidence="2" id="KW-1185">Reference proteome</keyword>
<dbReference type="VEuPathDB" id="FungiDB:CTRG_00208"/>
<dbReference type="GeneID" id="8302152"/>
<dbReference type="KEGG" id="ctp:CTRG_00208"/>
<dbReference type="RefSeq" id="XP_002545426.1">
    <property type="nucleotide sequence ID" value="XM_002545380.1"/>
</dbReference>